<dbReference type="GO" id="GO:0005680">
    <property type="term" value="C:anaphase-promoting complex"/>
    <property type="evidence" value="ECO:0007669"/>
    <property type="project" value="InterPro"/>
</dbReference>
<keyword evidence="1" id="KW-0833">Ubl conjugation pathway</keyword>
<gene>
    <name evidence="3" type="ORF">KLDO_g4794B</name>
</gene>
<feature type="compositionally biased region" description="Polar residues" evidence="2">
    <location>
        <begin position="103"/>
        <end position="113"/>
    </location>
</feature>
<name>A0A0A8LBY2_9SACH</name>
<proteinExistence type="predicted"/>
<comment type="caution">
    <text evidence="3">The sequence shown here is derived from an EMBL/GenBank/DDBJ whole genome shotgun (WGS) entry which is preliminary data.</text>
</comment>
<accession>A0A0A8LBY2</accession>
<evidence type="ECO:0000256" key="2">
    <source>
        <dbReference type="SAM" id="MobiDB-lite"/>
    </source>
</evidence>
<dbReference type="Proteomes" id="UP000031516">
    <property type="component" value="Unassembled WGS sequence"/>
</dbReference>
<sequence>MLRREPTVLSLTSDDILELQDHLEEYKLQREIKAQHLNLVKSSANIIESAEMKGATNVNGTHNHSLLYSLNKTTPRRNKPSITTDHTFNQSRNRQPAEEPTNPFFNSSNHSEQ</sequence>
<dbReference type="Pfam" id="PF10471">
    <property type="entry name" value="ANAPC_CDC26"/>
    <property type="match status" value="1"/>
</dbReference>
<dbReference type="EMBL" id="CCBQ010000047">
    <property type="protein sequence ID" value="CDO96598.1"/>
    <property type="molecule type" value="Genomic_DNA"/>
</dbReference>
<protein>
    <submittedName>
        <fullName evidence="3">WGS project CCBQ000000000 data, contig 00058</fullName>
    </submittedName>
</protein>
<dbReference type="InterPro" id="IPR018860">
    <property type="entry name" value="APC_suCDC26"/>
</dbReference>
<dbReference type="OrthoDB" id="4056532at2759"/>
<evidence type="ECO:0000313" key="4">
    <source>
        <dbReference type="Proteomes" id="UP000031516"/>
    </source>
</evidence>
<evidence type="ECO:0000256" key="1">
    <source>
        <dbReference type="ARBA" id="ARBA00022786"/>
    </source>
</evidence>
<evidence type="ECO:0000313" key="3">
    <source>
        <dbReference type="EMBL" id="CDO96598.1"/>
    </source>
</evidence>
<feature type="compositionally biased region" description="Polar residues" evidence="2">
    <location>
        <begin position="80"/>
        <end position="94"/>
    </location>
</feature>
<organism evidence="3 4">
    <name type="scientific">Kluyveromyces dobzhanskii CBS 2104</name>
    <dbReference type="NCBI Taxonomy" id="1427455"/>
    <lineage>
        <taxon>Eukaryota</taxon>
        <taxon>Fungi</taxon>
        <taxon>Dikarya</taxon>
        <taxon>Ascomycota</taxon>
        <taxon>Saccharomycotina</taxon>
        <taxon>Saccharomycetes</taxon>
        <taxon>Saccharomycetales</taxon>
        <taxon>Saccharomycetaceae</taxon>
        <taxon>Kluyveromyces</taxon>
    </lineage>
</organism>
<feature type="region of interest" description="Disordered" evidence="2">
    <location>
        <begin position="56"/>
        <end position="113"/>
    </location>
</feature>
<feature type="compositionally biased region" description="Polar residues" evidence="2">
    <location>
        <begin position="56"/>
        <end position="73"/>
    </location>
</feature>
<reference evidence="3 4" key="1">
    <citation type="submission" date="2014-03" db="EMBL/GenBank/DDBJ databases">
        <title>The genome of Kluyveromyces dobzhanskii.</title>
        <authorList>
            <person name="Nystedt B."/>
            <person name="Astrom S."/>
        </authorList>
    </citation>
    <scope>NUCLEOTIDE SEQUENCE [LARGE SCALE GENOMIC DNA]</scope>
    <source>
        <strain evidence="3 4">CBS 2104</strain>
    </source>
</reference>
<keyword evidence="4" id="KW-1185">Reference proteome</keyword>
<dbReference type="GO" id="GO:0031145">
    <property type="term" value="P:anaphase-promoting complex-dependent catabolic process"/>
    <property type="evidence" value="ECO:0007669"/>
    <property type="project" value="InterPro"/>
</dbReference>
<dbReference type="AlphaFoldDB" id="A0A0A8LBY2"/>